<dbReference type="CDD" id="cd01949">
    <property type="entry name" value="GGDEF"/>
    <property type="match status" value="1"/>
</dbReference>
<dbReference type="NCBIfam" id="TIGR00254">
    <property type="entry name" value="GGDEF"/>
    <property type="match status" value="1"/>
</dbReference>
<evidence type="ECO:0000313" key="7">
    <source>
        <dbReference type="Proteomes" id="UP000214566"/>
    </source>
</evidence>
<evidence type="ECO:0000256" key="1">
    <source>
        <dbReference type="ARBA" id="ARBA00012528"/>
    </source>
</evidence>
<dbReference type="GO" id="GO:1902201">
    <property type="term" value="P:negative regulation of bacterial-type flagellum-dependent cell motility"/>
    <property type="evidence" value="ECO:0007669"/>
    <property type="project" value="TreeGrafter"/>
</dbReference>
<feature type="coiled-coil region" evidence="3">
    <location>
        <begin position="364"/>
        <end position="395"/>
    </location>
</feature>
<dbReference type="GO" id="GO:0043709">
    <property type="term" value="P:cell adhesion involved in single-species biofilm formation"/>
    <property type="evidence" value="ECO:0007669"/>
    <property type="project" value="TreeGrafter"/>
</dbReference>
<evidence type="ECO:0000313" key="6">
    <source>
        <dbReference type="EMBL" id="SBP89466.1"/>
    </source>
</evidence>
<dbReference type="Pfam" id="PF00990">
    <property type="entry name" value="GGDEF"/>
    <property type="match status" value="1"/>
</dbReference>
<dbReference type="PANTHER" id="PTHR45138:SF9">
    <property type="entry name" value="DIGUANYLATE CYCLASE DGCM-RELATED"/>
    <property type="match status" value="1"/>
</dbReference>
<reference evidence="6 7" key="1">
    <citation type="submission" date="2016-06" db="EMBL/GenBank/DDBJ databases">
        <authorList>
            <person name="Kjaerup R.B."/>
            <person name="Dalgaard T.S."/>
            <person name="Juul-Madsen H.R."/>
        </authorList>
    </citation>
    <scope>NUCLEOTIDE SEQUENCE [LARGE SCALE GENOMIC DNA]</scope>
    <source>
        <strain evidence="6 7">DSM 16361</strain>
    </source>
</reference>
<dbReference type="PANTHER" id="PTHR45138">
    <property type="entry name" value="REGULATORY COMPONENTS OF SENSORY TRANSDUCTION SYSTEM"/>
    <property type="match status" value="1"/>
</dbReference>
<keyword evidence="3" id="KW-0175">Coiled coil</keyword>
<dbReference type="InterPro" id="IPR029787">
    <property type="entry name" value="Nucleotide_cyclase"/>
</dbReference>
<dbReference type="Gene3D" id="3.30.70.270">
    <property type="match status" value="1"/>
</dbReference>
<evidence type="ECO:0000259" key="5">
    <source>
        <dbReference type="PROSITE" id="PS50887"/>
    </source>
</evidence>
<dbReference type="InterPro" id="IPR043128">
    <property type="entry name" value="Rev_trsase/Diguanyl_cyclase"/>
</dbReference>
<dbReference type="InterPro" id="IPR000160">
    <property type="entry name" value="GGDEF_dom"/>
</dbReference>
<evidence type="ECO:0000256" key="3">
    <source>
        <dbReference type="SAM" id="Coils"/>
    </source>
</evidence>
<accession>A0A238D824</accession>
<dbReference type="Proteomes" id="UP000214566">
    <property type="component" value="Unassembled WGS sequence"/>
</dbReference>
<dbReference type="SUPFAM" id="SSF55073">
    <property type="entry name" value="Nucleotide cyclase"/>
    <property type="match status" value="1"/>
</dbReference>
<dbReference type="RefSeq" id="WP_094161540.1">
    <property type="nucleotide sequence ID" value="NZ_LT592171.1"/>
</dbReference>
<dbReference type="AlphaFoldDB" id="A0A238D824"/>
<keyword evidence="6" id="KW-0808">Transferase</keyword>
<evidence type="ECO:0000256" key="2">
    <source>
        <dbReference type="ARBA" id="ARBA00034247"/>
    </source>
</evidence>
<evidence type="ECO:0000256" key="4">
    <source>
        <dbReference type="SAM" id="MobiDB-lite"/>
    </source>
</evidence>
<feature type="domain" description="GGDEF" evidence="5">
    <location>
        <begin position="422"/>
        <end position="556"/>
    </location>
</feature>
<keyword evidence="6" id="KW-0548">Nucleotidyltransferase</keyword>
<sequence length="571" mass="62695">MSKTTSTARVTELARATLKRLAELHLGPTPDNYARIFNELAQGAGSPPPAGGIPPAAEASRAATGPDVGPAPVQAVAWGPLLLHLLGEWERSQAGLTQLQKRQSIEVLGPASMPAIEAGELRQRLVRLLTQWAALPSRQAAGALADAPRPVETPAGEAIWRQLWAQSLKYGLLPTFTDAEVVQRVQGLIALAEGGDAVADAAALNVQSRELWRLWDARHAEELAVREGLVRLFDLMLDNLGEFLAQDHWISVQMSAIQDILRPPLDVRRLEEAQGNLKQLLFRQGVLHKSADEARATAKELIGLVVRNLAAYAEHSAGYNQALEADLRKLETSDDWEEMRGVVRGILEQGREMQQRSRELGGQLELAQRQAAEAHERIQSLENELEQASQKLQEDPLTGALNRRGLDLVFTRDASRALRLKLPLSVALLDLDHFKRINDNFGHDLGDAFLRALVDLTRRLMRPSDSIARMGGEEFMLVLPDVDAEQAYPVVDRLLQAFCAQRILHRPSGQSVQASFSAGIAAWGQYEDFVSLYQRADAALLHAKQAGRQRLVYAAPAEAGGKSQPARPLAR</sequence>
<protein>
    <recommendedName>
        <fullName evidence="1">diguanylate cyclase</fullName>
        <ecNumber evidence="1">2.7.7.65</ecNumber>
    </recommendedName>
</protein>
<proteinExistence type="predicted"/>
<organism evidence="6 7">
    <name type="scientific">Thiomonas delicata</name>
    <name type="common">Thiomonas cuprina</name>
    <dbReference type="NCBI Taxonomy" id="364030"/>
    <lineage>
        <taxon>Bacteria</taxon>
        <taxon>Pseudomonadati</taxon>
        <taxon>Pseudomonadota</taxon>
        <taxon>Betaproteobacteria</taxon>
        <taxon>Burkholderiales</taxon>
        <taxon>Thiomonas</taxon>
    </lineage>
</organism>
<dbReference type="SMART" id="SM00267">
    <property type="entry name" value="GGDEF"/>
    <property type="match status" value="1"/>
</dbReference>
<dbReference type="PROSITE" id="PS50887">
    <property type="entry name" value="GGDEF"/>
    <property type="match status" value="1"/>
</dbReference>
<dbReference type="OrthoDB" id="9813903at2"/>
<dbReference type="GO" id="GO:0005886">
    <property type="term" value="C:plasma membrane"/>
    <property type="evidence" value="ECO:0007669"/>
    <property type="project" value="TreeGrafter"/>
</dbReference>
<dbReference type="GO" id="GO:0052621">
    <property type="term" value="F:diguanylate cyclase activity"/>
    <property type="evidence" value="ECO:0007669"/>
    <property type="project" value="UniProtKB-EC"/>
</dbReference>
<feature type="region of interest" description="Disordered" evidence="4">
    <location>
        <begin position="45"/>
        <end position="68"/>
    </location>
</feature>
<dbReference type="InterPro" id="IPR050469">
    <property type="entry name" value="Diguanylate_Cyclase"/>
</dbReference>
<dbReference type="EMBL" id="FLMQ01000056">
    <property type="protein sequence ID" value="SBP89466.1"/>
    <property type="molecule type" value="Genomic_DNA"/>
</dbReference>
<name>A0A238D824_THIDL</name>
<comment type="catalytic activity">
    <reaction evidence="2">
        <text>2 GTP = 3',3'-c-di-GMP + 2 diphosphate</text>
        <dbReference type="Rhea" id="RHEA:24898"/>
        <dbReference type="ChEBI" id="CHEBI:33019"/>
        <dbReference type="ChEBI" id="CHEBI:37565"/>
        <dbReference type="ChEBI" id="CHEBI:58805"/>
        <dbReference type="EC" id="2.7.7.65"/>
    </reaction>
</comment>
<gene>
    <name evidence="6" type="ORF">THIARS_71086</name>
</gene>
<keyword evidence="7" id="KW-1185">Reference proteome</keyword>
<dbReference type="EC" id="2.7.7.65" evidence="1"/>
<dbReference type="FunFam" id="3.30.70.270:FF:000001">
    <property type="entry name" value="Diguanylate cyclase domain protein"/>
    <property type="match status" value="1"/>
</dbReference>